<organism evidence="2 3">
    <name type="scientific">Streptomyces polyasparticus</name>
    <dbReference type="NCBI Taxonomy" id="2767826"/>
    <lineage>
        <taxon>Bacteria</taxon>
        <taxon>Bacillati</taxon>
        <taxon>Actinomycetota</taxon>
        <taxon>Actinomycetes</taxon>
        <taxon>Kitasatosporales</taxon>
        <taxon>Streptomycetaceae</taxon>
        <taxon>Streptomyces</taxon>
    </lineage>
</organism>
<keyword evidence="3" id="KW-1185">Reference proteome</keyword>
<comment type="caution">
    <text evidence="2">The sequence shown here is derived from an EMBL/GenBank/DDBJ whole genome shotgun (WGS) entry which is preliminary data.</text>
</comment>
<proteinExistence type="predicted"/>
<dbReference type="RefSeq" id="WP_187819376.1">
    <property type="nucleotide sequence ID" value="NZ_JACTVJ010000030.1"/>
</dbReference>
<gene>
    <name evidence="2" type="ORF">H9Y04_41195</name>
</gene>
<evidence type="ECO:0000256" key="1">
    <source>
        <dbReference type="SAM" id="MobiDB-lite"/>
    </source>
</evidence>
<name>A0ABR7SWI9_9ACTN</name>
<dbReference type="Proteomes" id="UP000642284">
    <property type="component" value="Unassembled WGS sequence"/>
</dbReference>
<reference evidence="2 3" key="1">
    <citation type="submission" date="2020-08" db="EMBL/GenBank/DDBJ databases">
        <title>Genemic of Streptomyces polyaspartic.</title>
        <authorList>
            <person name="Liu W."/>
        </authorList>
    </citation>
    <scope>NUCLEOTIDE SEQUENCE [LARGE SCALE GENOMIC DNA]</scope>
    <source>
        <strain evidence="2 3">TRM66268-LWL</strain>
    </source>
</reference>
<feature type="region of interest" description="Disordered" evidence="1">
    <location>
        <begin position="44"/>
        <end position="70"/>
    </location>
</feature>
<sequence length="137" mass="14143">MNHTEPSAARPPHPPSPDLVQVVLAECSAADADTVFDVLRAQFPSDRGDDVPGHKEPGRPDVWTGGFLAGHSPEPSPGVLLAGTVTADLQGGPVAVARIRALLEQAFVAQAKGTVSGDQEVQVQLRLTGADEGQPPG</sequence>
<accession>A0ABR7SWI9</accession>
<evidence type="ECO:0000313" key="3">
    <source>
        <dbReference type="Proteomes" id="UP000642284"/>
    </source>
</evidence>
<feature type="compositionally biased region" description="Basic and acidic residues" evidence="1">
    <location>
        <begin position="46"/>
        <end position="59"/>
    </location>
</feature>
<dbReference type="EMBL" id="JACTVJ010000030">
    <property type="protein sequence ID" value="MBC9718962.1"/>
    <property type="molecule type" value="Genomic_DNA"/>
</dbReference>
<protein>
    <submittedName>
        <fullName evidence="2">Uncharacterized protein</fullName>
    </submittedName>
</protein>
<evidence type="ECO:0000313" key="2">
    <source>
        <dbReference type="EMBL" id="MBC9718962.1"/>
    </source>
</evidence>